<dbReference type="CDD" id="cd04842">
    <property type="entry name" value="Peptidases_S8_Kp43_protease"/>
    <property type="match status" value="1"/>
</dbReference>
<dbReference type="PROSITE" id="PS51892">
    <property type="entry name" value="SUBTILASE"/>
    <property type="match status" value="1"/>
</dbReference>
<dbReference type="PANTHER" id="PTHR43806">
    <property type="entry name" value="PEPTIDASE S8"/>
    <property type="match status" value="1"/>
</dbReference>
<protein>
    <submittedName>
        <fullName evidence="8">S8 family serine peptidase</fullName>
    </submittedName>
</protein>
<gene>
    <name evidence="8" type="ORF">KW502_10485</name>
</gene>
<comment type="caution">
    <text evidence="8">The sequence shown here is derived from an EMBL/GenBank/DDBJ whole genome shotgun (WGS) entry which is preliminary data.</text>
</comment>
<dbReference type="Pfam" id="PF00082">
    <property type="entry name" value="Peptidase_S8"/>
    <property type="match status" value="1"/>
</dbReference>
<dbReference type="PROSITE" id="PS00138">
    <property type="entry name" value="SUBTILASE_SER"/>
    <property type="match status" value="1"/>
</dbReference>
<keyword evidence="9" id="KW-1185">Reference proteome</keyword>
<dbReference type="RefSeq" id="WP_219040506.1">
    <property type="nucleotide sequence ID" value="NZ_JAHWDF010000010.1"/>
</dbReference>
<reference evidence="8 9" key="1">
    <citation type="submission" date="2021-07" db="EMBL/GenBank/DDBJ databases">
        <title>Mesonia aestuariivivens sp. nov., isolated from a tidal flat.</title>
        <authorList>
            <person name="Kim Y.-O."/>
            <person name="Yoon J.-H."/>
        </authorList>
    </citation>
    <scope>NUCLEOTIDE SEQUENCE [LARGE SCALE GENOMIC DNA]</scope>
    <source>
        <strain evidence="8 9">JHPTF-M18</strain>
    </source>
</reference>
<feature type="active site" description="Charge relay system" evidence="5">
    <location>
        <position position="120"/>
    </location>
</feature>
<evidence type="ECO:0000313" key="9">
    <source>
        <dbReference type="Proteomes" id="UP000719267"/>
    </source>
</evidence>
<evidence type="ECO:0000259" key="6">
    <source>
        <dbReference type="Pfam" id="PF00082"/>
    </source>
</evidence>
<evidence type="ECO:0000259" key="7">
    <source>
        <dbReference type="Pfam" id="PF18962"/>
    </source>
</evidence>
<name>A0ABS6W2Y6_9FLAO</name>
<dbReference type="Pfam" id="PF18962">
    <property type="entry name" value="Por_Secre_tail"/>
    <property type="match status" value="1"/>
</dbReference>
<dbReference type="NCBIfam" id="TIGR04183">
    <property type="entry name" value="Por_Secre_tail"/>
    <property type="match status" value="1"/>
</dbReference>
<dbReference type="InterPro" id="IPR000209">
    <property type="entry name" value="Peptidase_S8/S53_dom"/>
</dbReference>
<keyword evidence="3 5" id="KW-0378">Hydrolase</keyword>
<dbReference type="EMBL" id="JAHWDF010000010">
    <property type="protein sequence ID" value="MBW2962227.1"/>
    <property type="molecule type" value="Genomic_DNA"/>
</dbReference>
<dbReference type="InterPro" id="IPR034058">
    <property type="entry name" value="TagA/B/C/D_pept_dom"/>
</dbReference>
<evidence type="ECO:0000256" key="3">
    <source>
        <dbReference type="ARBA" id="ARBA00022801"/>
    </source>
</evidence>
<feature type="active site" description="Charge relay system" evidence="5">
    <location>
        <position position="347"/>
    </location>
</feature>
<evidence type="ECO:0000256" key="1">
    <source>
        <dbReference type="ARBA" id="ARBA00022670"/>
    </source>
</evidence>
<keyword evidence="1 5" id="KW-0645">Protease</keyword>
<accession>A0ABS6W2Y6</accession>
<dbReference type="InterPro" id="IPR026444">
    <property type="entry name" value="Secre_tail"/>
</dbReference>
<feature type="domain" description="Peptidase S8/S53" evidence="6">
    <location>
        <begin position="128"/>
        <end position="400"/>
    </location>
</feature>
<dbReference type="Proteomes" id="UP000719267">
    <property type="component" value="Unassembled WGS sequence"/>
</dbReference>
<dbReference type="PANTHER" id="PTHR43806:SF11">
    <property type="entry name" value="CEREVISIN-RELATED"/>
    <property type="match status" value="1"/>
</dbReference>
<dbReference type="InterPro" id="IPR023828">
    <property type="entry name" value="Peptidase_S8_Ser-AS"/>
</dbReference>
<keyword evidence="2" id="KW-0732">Signal</keyword>
<sequence>MKIKIAYLFLTLLFLILPKNLVAQDYNKKITELKLKVNEKKKKEIIEITSYLKNHKINKKQYNADGTFKELIGFHFDGTPRYYTLSNINAANTTRTNYLNPGGSLNLNLQGQDMRIGIWDGGTILTDHNEFTDGLFSYRSSIGESSSSQNSNSAHATHVAGTMVAYGVVPEAKGMAPRANIVSYNWTNDASEVINEIQENNLLISNHSYGTPIFNENGVQQLPAYLPGKYDDEAKQWDEIANAFPYYLMVVAAGNEGNLSYEGSIIPNRDKLVGNTNSKNNLVVANAQNAQINPSNGELVTVAIASSSSQGPTDDLRIKPDIAGMGTNVYSSIDSSPSSYATLTGTSMASPNVAGTLLLLQEYYNNLNENYMKAATLKGLVCHTADDAGKIGPDIVFGWGLLNAKKAAETIEKNSEFSLIEERTLTPFDSYTFNVQAIGNEPLKISISWNDPAGNISNNTNANDPIPALINDLDIKVVQNEVTYFPYKLNPNNINGNAIKGNNNVDNLEIVNIENPSGIYTVTISHKGLLEDPQDYSIIATGIDFDLNTDNFNYSKFVIYPNPVKDILNIQFLENLNSTSKLGLKIYDITGRLIYTDNSSIKNLKSNINLKFLEKGTYFLNAKLNNKFITKKFIKE</sequence>
<comment type="similarity">
    <text evidence="5">Belongs to the peptidase S8 family.</text>
</comment>
<dbReference type="InterPro" id="IPR050131">
    <property type="entry name" value="Peptidase_S8_subtilisin-like"/>
</dbReference>
<evidence type="ECO:0000256" key="5">
    <source>
        <dbReference type="PROSITE-ProRule" id="PRU01240"/>
    </source>
</evidence>
<proteinExistence type="inferred from homology"/>
<organism evidence="8 9">
    <name type="scientific">Mesonia aestuariivivens</name>
    <dbReference type="NCBI Taxonomy" id="2796128"/>
    <lineage>
        <taxon>Bacteria</taxon>
        <taxon>Pseudomonadati</taxon>
        <taxon>Bacteroidota</taxon>
        <taxon>Flavobacteriia</taxon>
        <taxon>Flavobacteriales</taxon>
        <taxon>Flavobacteriaceae</taxon>
        <taxon>Mesonia</taxon>
    </lineage>
</organism>
<evidence type="ECO:0000313" key="8">
    <source>
        <dbReference type="EMBL" id="MBW2962227.1"/>
    </source>
</evidence>
<keyword evidence="4 5" id="KW-0720">Serine protease</keyword>
<evidence type="ECO:0000256" key="4">
    <source>
        <dbReference type="ARBA" id="ARBA00022825"/>
    </source>
</evidence>
<feature type="active site" description="Charge relay system" evidence="5">
    <location>
        <position position="155"/>
    </location>
</feature>
<feature type="domain" description="Secretion system C-terminal sorting" evidence="7">
    <location>
        <begin position="559"/>
        <end position="634"/>
    </location>
</feature>
<evidence type="ECO:0000256" key="2">
    <source>
        <dbReference type="ARBA" id="ARBA00022729"/>
    </source>
</evidence>